<evidence type="ECO:0000256" key="1">
    <source>
        <dbReference type="SAM" id="MobiDB-lite"/>
    </source>
</evidence>
<evidence type="ECO:0000313" key="4">
    <source>
        <dbReference type="EMBL" id="KAG0672644.1"/>
    </source>
</evidence>
<dbReference type="Pfam" id="PF00397">
    <property type="entry name" value="WW"/>
    <property type="match status" value="2"/>
</dbReference>
<dbReference type="InterPro" id="IPR036020">
    <property type="entry name" value="WW_dom_sf"/>
</dbReference>
<feature type="domain" description="FF" evidence="3">
    <location>
        <begin position="193"/>
        <end position="250"/>
    </location>
</feature>
<proteinExistence type="predicted"/>
<dbReference type="InterPro" id="IPR039726">
    <property type="entry name" value="Prp40-like"/>
</dbReference>
<dbReference type="InterPro" id="IPR002713">
    <property type="entry name" value="FF_domain"/>
</dbReference>
<dbReference type="GO" id="GO:0003723">
    <property type="term" value="F:RNA binding"/>
    <property type="evidence" value="ECO:0007669"/>
    <property type="project" value="TreeGrafter"/>
</dbReference>
<keyword evidence="5" id="KW-1185">Reference proteome</keyword>
<protein>
    <recommendedName>
        <fullName evidence="6">Pre-mRNA-processing protein PRP40</fullName>
    </recommendedName>
</protein>
<feature type="domain" description="FF" evidence="3">
    <location>
        <begin position="124"/>
        <end position="180"/>
    </location>
</feature>
<dbReference type="Gene3D" id="2.20.70.10">
    <property type="match status" value="2"/>
</dbReference>
<feature type="domain" description="WW" evidence="2">
    <location>
        <begin position="43"/>
        <end position="76"/>
    </location>
</feature>
<accession>A0A9P7BBS4</accession>
<sequence>MWKEVKDAKGRLYYYDTVTKKSQWEKPKDYKQETVPIVTEHTVNLPQDWRSAKTKEGRVYYYNVKTKKSQWDIPKKSPTIEVVPTTTTSTTTSSFVTDLNDISDVDSKYKNKSLLLSTVKQTTKEDAEPLFLAMLKENNVDATWSFSRIIDELGTRDPRYWLVDDDPLWKQQMFNKYLDNRTEEQLLKEHSETNKFREAFQNMLSEKSKEITYKTTWKDAKRLISNEPIYSHSVVSEQIKRKCYMEYIHTLSERHAAKTRKLKELAITELIAYLKTLIHVESNDIPLTWKQLCNQYLFENNKRYMANEHFTILTKEDVLQQYIDLIEQKTVHMKESLAIKQKQNYSRDRYARDQFKKLLTDKKLGIIIRATTKWSDIYPLIQGNPAFLNMVGRNGSSALDLFKDAVEEEYVTICGLRSIGQQVLIDNKFEWSSENPTDKITALLRTQPQFNEVDDTNLRIVATEIVRARLESVKEQKAQEEYIERQHKQQFKDMIMRYYSHQSVESNPESRSWKHAEELFKKSPEYQNIMDDNLRESLFNEVMKSMRKRDQHSMTQTTPQAQEPIHRGKKRSLESAVPLDY</sequence>
<dbReference type="OrthoDB" id="187617at2759"/>
<dbReference type="InterPro" id="IPR001202">
    <property type="entry name" value="WW_dom"/>
</dbReference>
<evidence type="ECO:0000259" key="3">
    <source>
        <dbReference type="PROSITE" id="PS51676"/>
    </source>
</evidence>
<dbReference type="Gene3D" id="1.10.10.440">
    <property type="entry name" value="FF domain"/>
    <property type="match status" value="4"/>
</dbReference>
<organism evidence="4 5">
    <name type="scientific">Maudiozyma exigua</name>
    <name type="common">Yeast</name>
    <name type="synonym">Kazachstania exigua</name>
    <dbReference type="NCBI Taxonomy" id="34358"/>
    <lineage>
        <taxon>Eukaryota</taxon>
        <taxon>Fungi</taxon>
        <taxon>Dikarya</taxon>
        <taxon>Ascomycota</taxon>
        <taxon>Saccharomycotina</taxon>
        <taxon>Saccharomycetes</taxon>
        <taxon>Saccharomycetales</taxon>
        <taxon>Saccharomycetaceae</taxon>
        <taxon>Maudiozyma</taxon>
    </lineage>
</organism>
<gene>
    <name evidence="4" type="ORF">C6P45_000075</name>
</gene>
<dbReference type="Pfam" id="PF01846">
    <property type="entry name" value="FF"/>
    <property type="match status" value="3"/>
</dbReference>
<reference evidence="4 5" key="1">
    <citation type="submission" date="2020-11" db="EMBL/GenBank/DDBJ databases">
        <title>Kefir isolates.</title>
        <authorList>
            <person name="Marcisauskas S."/>
            <person name="Kim Y."/>
            <person name="Blasche S."/>
        </authorList>
    </citation>
    <scope>NUCLEOTIDE SEQUENCE [LARGE SCALE GENOMIC DNA]</scope>
    <source>
        <strain evidence="4 5">OG2</strain>
    </source>
</reference>
<comment type="caution">
    <text evidence="4">The sequence shown here is derived from an EMBL/GenBank/DDBJ whole genome shotgun (WGS) entry which is preliminary data.</text>
</comment>
<dbReference type="PANTHER" id="PTHR11864">
    <property type="entry name" value="PRE-MRNA-PROCESSING PROTEIN PRP40"/>
    <property type="match status" value="1"/>
</dbReference>
<feature type="domain" description="WW" evidence="2">
    <location>
        <begin position="1"/>
        <end position="29"/>
    </location>
</feature>
<dbReference type="PROSITE" id="PS50020">
    <property type="entry name" value="WW_DOMAIN_2"/>
    <property type="match status" value="2"/>
</dbReference>
<feature type="domain" description="FF" evidence="3">
    <location>
        <begin position="347"/>
        <end position="408"/>
    </location>
</feature>
<dbReference type="AlphaFoldDB" id="A0A9P7BBS4"/>
<evidence type="ECO:0008006" key="6">
    <source>
        <dbReference type="Google" id="ProtNLM"/>
    </source>
</evidence>
<feature type="region of interest" description="Disordered" evidence="1">
    <location>
        <begin position="545"/>
        <end position="581"/>
    </location>
</feature>
<dbReference type="PROSITE" id="PS51676">
    <property type="entry name" value="FF"/>
    <property type="match status" value="3"/>
</dbReference>
<evidence type="ECO:0000259" key="2">
    <source>
        <dbReference type="PROSITE" id="PS50020"/>
    </source>
</evidence>
<dbReference type="GO" id="GO:0071004">
    <property type="term" value="C:U2-type prespliceosome"/>
    <property type="evidence" value="ECO:0007669"/>
    <property type="project" value="TreeGrafter"/>
</dbReference>
<dbReference type="SUPFAM" id="SSF51045">
    <property type="entry name" value="WW domain"/>
    <property type="match status" value="2"/>
</dbReference>
<evidence type="ECO:0000313" key="5">
    <source>
        <dbReference type="Proteomes" id="UP000750334"/>
    </source>
</evidence>
<dbReference type="SMART" id="SM00441">
    <property type="entry name" value="FF"/>
    <property type="match status" value="4"/>
</dbReference>
<dbReference type="GO" id="GO:0005685">
    <property type="term" value="C:U1 snRNP"/>
    <property type="evidence" value="ECO:0007669"/>
    <property type="project" value="TreeGrafter"/>
</dbReference>
<dbReference type="CDD" id="cd00201">
    <property type="entry name" value="WW"/>
    <property type="match status" value="2"/>
</dbReference>
<dbReference type="GO" id="GO:0045292">
    <property type="term" value="P:mRNA cis splicing, via spliceosome"/>
    <property type="evidence" value="ECO:0007669"/>
    <property type="project" value="InterPro"/>
</dbReference>
<dbReference type="InterPro" id="IPR036517">
    <property type="entry name" value="FF_domain_sf"/>
</dbReference>
<dbReference type="SMART" id="SM00456">
    <property type="entry name" value="WW"/>
    <property type="match status" value="2"/>
</dbReference>
<dbReference type="EMBL" id="PUHR01000001">
    <property type="protein sequence ID" value="KAG0672644.1"/>
    <property type="molecule type" value="Genomic_DNA"/>
</dbReference>
<dbReference type="PROSITE" id="PS01159">
    <property type="entry name" value="WW_DOMAIN_1"/>
    <property type="match status" value="2"/>
</dbReference>
<dbReference type="SUPFAM" id="SSF81698">
    <property type="entry name" value="FF domain"/>
    <property type="match status" value="4"/>
</dbReference>
<name>A0A9P7BBS4_MAUEX</name>
<dbReference type="PANTHER" id="PTHR11864:SF0">
    <property type="entry name" value="PRP40 PRE-MRNA PROCESSING FACTOR 40 HOMOLOG A (YEAST)"/>
    <property type="match status" value="1"/>
</dbReference>
<dbReference type="Proteomes" id="UP000750334">
    <property type="component" value="Unassembled WGS sequence"/>
</dbReference>